<dbReference type="PaxDb" id="39947-A0A0P0XTF1"/>
<proteinExistence type="predicted"/>
<sequence length="117" mass="12881">DRPCSPPAPSRAAESGRRARLGECASPVGGFRPPGLPHPSALSWDDESLFLFRCPGVFRAFDPVGGSACRPRLSPGAAELDMDGNMTSWNGNDRWNYFLRASRNNSMLWRIKSIFVL</sequence>
<organism evidence="1 2">
    <name type="scientific">Oryza sativa subsp. japonica</name>
    <name type="common">Rice</name>
    <dbReference type="NCBI Taxonomy" id="39947"/>
    <lineage>
        <taxon>Eukaryota</taxon>
        <taxon>Viridiplantae</taxon>
        <taxon>Streptophyta</taxon>
        <taxon>Embryophyta</taxon>
        <taxon>Tracheophyta</taxon>
        <taxon>Spermatophyta</taxon>
        <taxon>Magnoliopsida</taxon>
        <taxon>Liliopsida</taxon>
        <taxon>Poales</taxon>
        <taxon>Poaceae</taxon>
        <taxon>BOP clade</taxon>
        <taxon>Oryzoideae</taxon>
        <taxon>Oryzeae</taxon>
        <taxon>Oryzinae</taxon>
        <taxon>Oryza</taxon>
        <taxon>Oryza sativa</taxon>
    </lineage>
</organism>
<reference evidence="1 2" key="2">
    <citation type="journal article" date="2013" name="Plant Cell Physiol.">
        <title>Rice Annotation Project Database (RAP-DB): an integrative and interactive database for rice genomics.</title>
        <authorList>
            <person name="Sakai H."/>
            <person name="Lee S.S."/>
            <person name="Tanaka T."/>
            <person name="Numa H."/>
            <person name="Kim J."/>
            <person name="Kawahara Y."/>
            <person name="Wakimoto H."/>
            <person name="Yang C.C."/>
            <person name="Iwamoto M."/>
            <person name="Abe T."/>
            <person name="Yamada Y."/>
            <person name="Muto A."/>
            <person name="Inokuchi H."/>
            <person name="Ikemura T."/>
            <person name="Matsumoto T."/>
            <person name="Sasaki T."/>
            <person name="Itoh T."/>
        </authorList>
    </citation>
    <scope>NUCLEOTIDE SEQUENCE [LARGE SCALE GENOMIC DNA]</scope>
    <source>
        <strain evidence="2">cv. Nipponbare</strain>
    </source>
</reference>
<keyword evidence="2" id="KW-1185">Reference proteome</keyword>
<gene>
    <name evidence="1" type="ordered locus">Os10g0374700</name>
    <name evidence="1" type="ORF">OSNPB_100374700</name>
</gene>
<evidence type="ECO:0000313" key="2">
    <source>
        <dbReference type="Proteomes" id="UP000059680"/>
    </source>
</evidence>
<protein>
    <submittedName>
        <fullName evidence="1">Os10g0374700 protein</fullName>
    </submittedName>
</protein>
<dbReference type="Proteomes" id="UP000059680">
    <property type="component" value="Chromosome 10"/>
</dbReference>
<reference evidence="1 2" key="3">
    <citation type="journal article" date="2013" name="Rice">
        <title>Improvement of the Oryza sativa Nipponbare reference genome using next generation sequence and optical map data.</title>
        <authorList>
            <person name="Kawahara Y."/>
            <person name="de la Bastide M."/>
            <person name="Hamilton J.P."/>
            <person name="Kanamori H."/>
            <person name="McCombie W.R."/>
            <person name="Ouyang S."/>
            <person name="Schwartz D.C."/>
            <person name="Tanaka T."/>
            <person name="Wu J."/>
            <person name="Zhou S."/>
            <person name="Childs K.L."/>
            <person name="Davidson R.M."/>
            <person name="Lin H."/>
            <person name="Quesada-Ocampo L."/>
            <person name="Vaillancourt B."/>
            <person name="Sakai H."/>
            <person name="Lee S.S."/>
            <person name="Kim J."/>
            <person name="Numa H."/>
            <person name="Itoh T."/>
            <person name="Buell C.R."/>
            <person name="Matsumoto T."/>
        </authorList>
    </citation>
    <scope>NUCLEOTIDE SEQUENCE [LARGE SCALE GENOMIC DNA]</scope>
    <source>
        <strain evidence="2">cv. Nipponbare</strain>
    </source>
</reference>
<accession>A0A0P0XTF1</accession>
<evidence type="ECO:0000313" key="1">
    <source>
        <dbReference type="EMBL" id="BAT10587.1"/>
    </source>
</evidence>
<dbReference type="AlphaFoldDB" id="A0A0P0XTF1"/>
<feature type="non-terminal residue" evidence="1">
    <location>
        <position position="117"/>
    </location>
</feature>
<reference evidence="2" key="1">
    <citation type="journal article" date="2005" name="Nature">
        <title>The map-based sequence of the rice genome.</title>
        <authorList>
            <consortium name="International rice genome sequencing project (IRGSP)"/>
            <person name="Matsumoto T."/>
            <person name="Wu J."/>
            <person name="Kanamori H."/>
            <person name="Katayose Y."/>
            <person name="Fujisawa M."/>
            <person name="Namiki N."/>
            <person name="Mizuno H."/>
            <person name="Yamamoto K."/>
            <person name="Antonio B.A."/>
            <person name="Baba T."/>
            <person name="Sakata K."/>
            <person name="Nagamura Y."/>
            <person name="Aoki H."/>
            <person name="Arikawa K."/>
            <person name="Arita K."/>
            <person name="Bito T."/>
            <person name="Chiden Y."/>
            <person name="Fujitsuka N."/>
            <person name="Fukunaka R."/>
            <person name="Hamada M."/>
            <person name="Harada C."/>
            <person name="Hayashi A."/>
            <person name="Hijishita S."/>
            <person name="Honda M."/>
            <person name="Hosokawa S."/>
            <person name="Ichikawa Y."/>
            <person name="Idonuma A."/>
            <person name="Iijima M."/>
            <person name="Ikeda M."/>
            <person name="Ikeno M."/>
            <person name="Ito K."/>
            <person name="Ito S."/>
            <person name="Ito T."/>
            <person name="Ito Y."/>
            <person name="Ito Y."/>
            <person name="Iwabuchi A."/>
            <person name="Kamiya K."/>
            <person name="Karasawa W."/>
            <person name="Kurita K."/>
            <person name="Katagiri S."/>
            <person name="Kikuta A."/>
            <person name="Kobayashi H."/>
            <person name="Kobayashi N."/>
            <person name="Machita K."/>
            <person name="Maehara T."/>
            <person name="Masukawa M."/>
            <person name="Mizubayashi T."/>
            <person name="Mukai Y."/>
            <person name="Nagasaki H."/>
            <person name="Nagata Y."/>
            <person name="Naito S."/>
            <person name="Nakashima M."/>
            <person name="Nakama Y."/>
            <person name="Nakamichi Y."/>
            <person name="Nakamura M."/>
            <person name="Meguro A."/>
            <person name="Negishi M."/>
            <person name="Ohta I."/>
            <person name="Ohta T."/>
            <person name="Okamoto M."/>
            <person name="Ono N."/>
            <person name="Saji S."/>
            <person name="Sakaguchi M."/>
            <person name="Sakai K."/>
            <person name="Shibata M."/>
            <person name="Shimokawa T."/>
            <person name="Song J."/>
            <person name="Takazaki Y."/>
            <person name="Terasawa K."/>
            <person name="Tsugane M."/>
            <person name="Tsuji K."/>
            <person name="Ueda S."/>
            <person name="Waki K."/>
            <person name="Yamagata H."/>
            <person name="Yamamoto M."/>
            <person name="Yamamoto S."/>
            <person name="Yamane H."/>
            <person name="Yoshiki S."/>
            <person name="Yoshihara R."/>
            <person name="Yukawa K."/>
            <person name="Zhong H."/>
            <person name="Yano M."/>
            <person name="Yuan Q."/>
            <person name="Ouyang S."/>
            <person name="Liu J."/>
            <person name="Jones K.M."/>
            <person name="Gansberger K."/>
            <person name="Moffat K."/>
            <person name="Hill J."/>
            <person name="Bera J."/>
            <person name="Fadrosh D."/>
            <person name="Jin S."/>
            <person name="Johri S."/>
            <person name="Kim M."/>
            <person name="Overton L."/>
            <person name="Reardon M."/>
            <person name="Tsitrin T."/>
            <person name="Vuong H."/>
            <person name="Weaver B."/>
            <person name="Ciecko A."/>
            <person name="Tallon L."/>
            <person name="Jackson J."/>
            <person name="Pai G."/>
            <person name="Aken S.V."/>
            <person name="Utterback T."/>
            <person name="Reidmuller S."/>
            <person name="Feldblyum T."/>
            <person name="Hsiao J."/>
            <person name="Zismann V."/>
            <person name="Iobst S."/>
            <person name="de Vazeille A.R."/>
            <person name="Buell C.R."/>
            <person name="Ying K."/>
            <person name="Li Y."/>
            <person name="Lu T."/>
            <person name="Huang Y."/>
            <person name="Zhao Q."/>
            <person name="Feng Q."/>
            <person name="Zhang L."/>
            <person name="Zhu J."/>
            <person name="Weng Q."/>
            <person name="Mu J."/>
            <person name="Lu Y."/>
            <person name="Fan D."/>
            <person name="Liu Y."/>
            <person name="Guan J."/>
            <person name="Zhang Y."/>
            <person name="Yu S."/>
            <person name="Liu X."/>
            <person name="Zhang Y."/>
            <person name="Hong G."/>
            <person name="Han B."/>
            <person name="Choisne N."/>
            <person name="Demange N."/>
            <person name="Orjeda G."/>
            <person name="Samain S."/>
            <person name="Cattolico L."/>
            <person name="Pelletier E."/>
            <person name="Couloux A."/>
            <person name="Segurens B."/>
            <person name="Wincker P."/>
            <person name="D'Hont A."/>
            <person name="Scarpelli C."/>
            <person name="Weissenbach J."/>
            <person name="Salanoubat M."/>
            <person name="Quetier F."/>
            <person name="Yu Y."/>
            <person name="Kim H.R."/>
            <person name="Rambo T."/>
            <person name="Currie J."/>
            <person name="Collura K."/>
            <person name="Luo M."/>
            <person name="Yang T."/>
            <person name="Ammiraju J.S.S."/>
            <person name="Engler F."/>
            <person name="Soderlund C."/>
            <person name="Wing R.A."/>
            <person name="Palmer L.E."/>
            <person name="de la Bastide M."/>
            <person name="Spiegel L."/>
            <person name="Nascimento L."/>
            <person name="Zutavern T."/>
            <person name="O'Shaughnessy A."/>
            <person name="Dike S."/>
            <person name="Dedhia N."/>
            <person name="Preston R."/>
            <person name="Balija V."/>
            <person name="McCombie W.R."/>
            <person name="Chow T."/>
            <person name="Chen H."/>
            <person name="Chung M."/>
            <person name="Chen C."/>
            <person name="Shaw J."/>
            <person name="Wu H."/>
            <person name="Hsiao K."/>
            <person name="Chao Y."/>
            <person name="Chu M."/>
            <person name="Cheng C."/>
            <person name="Hour A."/>
            <person name="Lee P."/>
            <person name="Lin S."/>
            <person name="Lin Y."/>
            <person name="Liou J."/>
            <person name="Liu S."/>
            <person name="Hsing Y."/>
            <person name="Raghuvanshi S."/>
            <person name="Mohanty A."/>
            <person name="Bharti A.K."/>
            <person name="Gaur A."/>
            <person name="Gupta V."/>
            <person name="Kumar D."/>
            <person name="Ravi V."/>
            <person name="Vij S."/>
            <person name="Kapur A."/>
            <person name="Khurana P."/>
            <person name="Khurana P."/>
            <person name="Khurana J.P."/>
            <person name="Tyagi A.K."/>
            <person name="Gaikwad K."/>
            <person name="Singh A."/>
            <person name="Dalal V."/>
            <person name="Srivastava S."/>
            <person name="Dixit A."/>
            <person name="Pal A.K."/>
            <person name="Ghazi I.A."/>
            <person name="Yadav M."/>
            <person name="Pandit A."/>
            <person name="Bhargava A."/>
            <person name="Sureshbabu K."/>
            <person name="Batra K."/>
            <person name="Sharma T.R."/>
            <person name="Mohapatra T."/>
            <person name="Singh N.K."/>
            <person name="Messing J."/>
            <person name="Nelson A.B."/>
            <person name="Fuks G."/>
            <person name="Kavchok S."/>
            <person name="Keizer G."/>
            <person name="Linton E."/>
            <person name="Llaca V."/>
            <person name="Song R."/>
            <person name="Tanyolac B."/>
            <person name="Young S."/>
            <person name="Ho-Il K."/>
            <person name="Hahn J.H."/>
            <person name="Sangsakoo G."/>
            <person name="Vanavichit A."/>
            <person name="de Mattos Luiz.A.T."/>
            <person name="Zimmer P.D."/>
            <person name="Malone G."/>
            <person name="Dellagostin O."/>
            <person name="de Oliveira A.C."/>
            <person name="Bevan M."/>
            <person name="Bancroft I."/>
            <person name="Minx P."/>
            <person name="Cordum H."/>
            <person name="Wilson R."/>
            <person name="Cheng Z."/>
            <person name="Jin W."/>
            <person name="Jiang J."/>
            <person name="Leong S.A."/>
            <person name="Iwama H."/>
            <person name="Gojobori T."/>
            <person name="Itoh T."/>
            <person name="Niimura Y."/>
            <person name="Fujii Y."/>
            <person name="Habara T."/>
            <person name="Sakai H."/>
            <person name="Sato Y."/>
            <person name="Wilson G."/>
            <person name="Kumar K."/>
            <person name="McCouch S."/>
            <person name="Juretic N."/>
            <person name="Hoen D."/>
            <person name="Wright S."/>
            <person name="Bruskiewich R."/>
            <person name="Bureau T."/>
            <person name="Miyao A."/>
            <person name="Hirochika H."/>
            <person name="Nishikawa T."/>
            <person name="Kadowaki K."/>
            <person name="Sugiura M."/>
            <person name="Burr B."/>
            <person name="Sasaki T."/>
        </authorList>
    </citation>
    <scope>NUCLEOTIDE SEQUENCE [LARGE SCALE GENOMIC DNA]</scope>
    <source>
        <strain evidence="2">cv. Nipponbare</strain>
    </source>
</reference>
<dbReference type="Gramene" id="Os10t0374700-01">
    <property type="protein sequence ID" value="Os10t0374700-01"/>
    <property type="gene ID" value="Os10g0374700"/>
</dbReference>
<dbReference type="InParanoid" id="A0A0P0XTF1"/>
<dbReference type="EMBL" id="AP014966">
    <property type="protein sequence ID" value="BAT10587.1"/>
    <property type="molecule type" value="Genomic_DNA"/>
</dbReference>
<name>A0A0P0XTF1_ORYSJ</name>